<organism evidence="10 11">
    <name type="scientific">Scylla paramamosain</name>
    <name type="common">Mud crab</name>
    <dbReference type="NCBI Taxonomy" id="85552"/>
    <lineage>
        <taxon>Eukaryota</taxon>
        <taxon>Metazoa</taxon>
        <taxon>Ecdysozoa</taxon>
        <taxon>Arthropoda</taxon>
        <taxon>Crustacea</taxon>
        <taxon>Multicrustacea</taxon>
        <taxon>Malacostraca</taxon>
        <taxon>Eumalacostraca</taxon>
        <taxon>Eucarida</taxon>
        <taxon>Decapoda</taxon>
        <taxon>Pleocyemata</taxon>
        <taxon>Brachyura</taxon>
        <taxon>Eubrachyura</taxon>
        <taxon>Portunoidea</taxon>
        <taxon>Portunidae</taxon>
        <taxon>Portuninae</taxon>
        <taxon>Scylla</taxon>
    </lineage>
</organism>
<evidence type="ECO:0000259" key="8">
    <source>
        <dbReference type="Pfam" id="PF02931"/>
    </source>
</evidence>
<evidence type="ECO:0000256" key="1">
    <source>
        <dbReference type="ARBA" id="ARBA00004141"/>
    </source>
</evidence>
<dbReference type="InterPro" id="IPR038050">
    <property type="entry name" value="Neuro_actylchol_rec"/>
</dbReference>
<dbReference type="SUPFAM" id="SSF90112">
    <property type="entry name" value="Neurotransmitter-gated ion-channel transmembrane pore"/>
    <property type="match status" value="1"/>
</dbReference>
<dbReference type="FunFam" id="2.70.170.10:FF:000028">
    <property type="entry name" value="AcetylCholine Receptor"/>
    <property type="match status" value="1"/>
</dbReference>
<dbReference type="InterPro" id="IPR006029">
    <property type="entry name" value="Neurotrans-gated_channel_TM"/>
</dbReference>
<proteinExistence type="predicted"/>
<protein>
    <submittedName>
        <fullName evidence="10">Uncharacterized protein</fullName>
    </submittedName>
</protein>
<evidence type="ECO:0000256" key="7">
    <source>
        <dbReference type="SAM" id="SignalP"/>
    </source>
</evidence>
<dbReference type="AlphaFoldDB" id="A0AAW0U4B5"/>
<feature type="transmembrane region" description="Helical" evidence="6">
    <location>
        <begin position="303"/>
        <end position="326"/>
    </location>
</feature>
<feature type="region of interest" description="Disordered" evidence="5">
    <location>
        <begin position="460"/>
        <end position="480"/>
    </location>
</feature>
<dbReference type="Proteomes" id="UP001487740">
    <property type="component" value="Unassembled WGS sequence"/>
</dbReference>
<dbReference type="InterPro" id="IPR036719">
    <property type="entry name" value="Neuro-gated_channel_TM_sf"/>
</dbReference>
<sequence length="516" mass="58090">MEWSRLLMVMVMVTAGRGQNHTNLLRQRLRETLLRNYSKEEIPRSHKELLILSLTSFTIRNLNMLEAKHRLQLHAWVGFSWTDPRLMWDDYDWDGIRKLSFSSGDLWLPDITFYNAAEADDMPLIPKTRLAVSNNGGVIFINPFDMAFSCVADLAYWPHDTHECRLKLGSWTHDGYTIEFSVGDALTTKLGSEVTVSRDGTMDTLSWEILNTAVKREELHYACCDEPYINLEVLFILQRKASIYNWLVKAPAACLILLTMVVFVLPPGAGEKITFGGICLLLNLLFLVFAHGTVNNAPNTTPLLVELVVVQMVVTAASVLIASWVVRAAQGSHITPPPMNVHSFSVRIAPAFCLHAYLRQHAAGQGQAEAAKDEEIEMGSLVGRGSRSEQSGIAAQWILFGAVLDRFALCIYLITKAKDLEYPHGPAETYILVKEMVAMEPSHDNEPLMPDKRHIAGSRSERFANPRPHHRPSQESLRGFDSSVTRAVKVVENRSSVRSWNERSRFFRHVAPQLKG</sequence>
<evidence type="ECO:0000256" key="3">
    <source>
        <dbReference type="ARBA" id="ARBA00022989"/>
    </source>
</evidence>
<dbReference type="GO" id="GO:0004888">
    <property type="term" value="F:transmembrane signaling receptor activity"/>
    <property type="evidence" value="ECO:0007669"/>
    <property type="project" value="InterPro"/>
</dbReference>
<feature type="chain" id="PRO_5043486119" evidence="7">
    <location>
        <begin position="19"/>
        <end position="516"/>
    </location>
</feature>
<evidence type="ECO:0000313" key="10">
    <source>
        <dbReference type="EMBL" id="KAK8393227.1"/>
    </source>
</evidence>
<dbReference type="Pfam" id="PF02932">
    <property type="entry name" value="Neur_chan_memb"/>
    <property type="match status" value="1"/>
</dbReference>
<feature type="transmembrane region" description="Helical" evidence="6">
    <location>
        <begin position="273"/>
        <end position="291"/>
    </location>
</feature>
<dbReference type="PRINTS" id="PR00252">
    <property type="entry name" value="NRIONCHANNEL"/>
</dbReference>
<keyword evidence="7" id="KW-0732">Signal</keyword>
<dbReference type="InterPro" id="IPR006202">
    <property type="entry name" value="Neur_chan_lig-bd"/>
</dbReference>
<evidence type="ECO:0000256" key="6">
    <source>
        <dbReference type="SAM" id="Phobius"/>
    </source>
</evidence>
<keyword evidence="11" id="KW-1185">Reference proteome</keyword>
<dbReference type="GO" id="GO:0016020">
    <property type="term" value="C:membrane"/>
    <property type="evidence" value="ECO:0007669"/>
    <property type="project" value="UniProtKB-SubCell"/>
</dbReference>
<gene>
    <name evidence="10" type="ORF">O3P69_013319</name>
</gene>
<evidence type="ECO:0000256" key="5">
    <source>
        <dbReference type="SAM" id="MobiDB-lite"/>
    </source>
</evidence>
<dbReference type="EMBL" id="JARAKH010000021">
    <property type="protein sequence ID" value="KAK8393227.1"/>
    <property type="molecule type" value="Genomic_DNA"/>
</dbReference>
<dbReference type="PANTHER" id="PTHR18945">
    <property type="entry name" value="NEUROTRANSMITTER GATED ION CHANNEL"/>
    <property type="match status" value="1"/>
</dbReference>
<evidence type="ECO:0000256" key="4">
    <source>
        <dbReference type="ARBA" id="ARBA00023136"/>
    </source>
</evidence>
<dbReference type="SUPFAM" id="SSF63712">
    <property type="entry name" value="Nicotinic receptor ligand binding domain-like"/>
    <property type="match status" value="1"/>
</dbReference>
<feature type="signal peptide" evidence="7">
    <location>
        <begin position="1"/>
        <end position="18"/>
    </location>
</feature>
<dbReference type="InterPro" id="IPR006201">
    <property type="entry name" value="Neur_channel"/>
</dbReference>
<dbReference type="Pfam" id="PF02931">
    <property type="entry name" value="Neur_chan_LBD"/>
    <property type="match status" value="1"/>
</dbReference>
<evidence type="ECO:0000259" key="9">
    <source>
        <dbReference type="Pfam" id="PF02932"/>
    </source>
</evidence>
<dbReference type="InterPro" id="IPR036734">
    <property type="entry name" value="Neur_chan_lig-bd_sf"/>
</dbReference>
<reference evidence="10 11" key="1">
    <citation type="submission" date="2023-03" db="EMBL/GenBank/DDBJ databases">
        <title>High-quality genome of Scylla paramamosain provides insights in environmental adaptation.</title>
        <authorList>
            <person name="Zhang L."/>
        </authorList>
    </citation>
    <scope>NUCLEOTIDE SEQUENCE [LARGE SCALE GENOMIC DNA]</scope>
    <source>
        <strain evidence="10">LZ_2023a</strain>
        <tissue evidence="10">Muscle</tissue>
    </source>
</reference>
<keyword evidence="3 6" id="KW-1133">Transmembrane helix</keyword>
<accession>A0AAW0U4B5</accession>
<feature type="domain" description="Neurotransmitter-gated ion-channel transmembrane" evidence="9">
    <location>
        <begin position="250"/>
        <end position="355"/>
    </location>
</feature>
<evidence type="ECO:0000313" key="11">
    <source>
        <dbReference type="Proteomes" id="UP001487740"/>
    </source>
</evidence>
<evidence type="ECO:0000256" key="2">
    <source>
        <dbReference type="ARBA" id="ARBA00022692"/>
    </source>
</evidence>
<feature type="domain" description="Neurotransmitter-gated ion-channel ligand-binding" evidence="8">
    <location>
        <begin position="27"/>
        <end position="240"/>
    </location>
</feature>
<name>A0AAW0U4B5_SCYPA</name>
<comment type="subcellular location">
    <subcellularLocation>
        <location evidence="1">Membrane</location>
        <topology evidence="1">Multi-pass membrane protein</topology>
    </subcellularLocation>
</comment>
<dbReference type="GO" id="GO:0005230">
    <property type="term" value="F:extracellular ligand-gated monoatomic ion channel activity"/>
    <property type="evidence" value="ECO:0007669"/>
    <property type="project" value="InterPro"/>
</dbReference>
<dbReference type="Gene3D" id="1.20.58.390">
    <property type="entry name" value="Neurotransmitter-gated ion-channel transmembrane domain"/>
    <property type="match status" value="1"/>
</dbReference>
<comment type="caution">
    <text evidence="10">The sequence shown here is derived from an EMBL/GenBank/DDBJ whole genome shotgun (WGS) entry which is preliminary data.</text>
</comment>
<keyword evidence="4 6" id="KW-0472">Membrane</keyword>
<dbReference type="Gene3D" id="2.70.170.10">
    <property type="entry name" value="Neurotransmitter-gated ion-channel ligand-binding domain"/>
    <property type="match status" value="1"/>
</dbReference>
<keyword evidence="2 6" id="KW-0812">Transmembrane</keyword>
<feature type="transmembrane region" description="Helical" evidence="6">
    <location>
        <begin position="246"/>
        <end position="266"/>
    </location>
</feature>